<dbReference type="EMBL" id="JBHMBW010000104">
    <property type="protein sequence ID" value="MFB9631364.1"/>
    <property type="molecule type" value="Genomic_DNA"/>
</dbReference>
<keyword evidence="4" id="KW-1185">Reference proteome</keyword>
<name>A0ABV5SI41_9ACTN</name>
<evidence type="ECO:0000313" key="4">
    <source>
        <dbReference type="Proteomes" id="UP001589532"/>
    </source>
</evidence>
<organism evidence="3 4">
    <name type="scientific">Nonomuraea helvata</name>
    <dbReference type="NCBI Taxonomy" id="37484"/>
    <lineage>
        <taxon>Bacteria</taxon>
        <taxon>Bacillati</taxon>
        <taxon>Actinomycetota</taxon>
        <taxon>Actinomycetes</taxon>
        <taxon>Streptosporangiales</taxon>
        <taxon>Streptosporangiaceae</taxon>
        <taxon>Nonomuraea</taxon>
    </lineage>
</organism>
<evidence type="ECO:0000256" key="1">
    <source>
        <dbReference type="SAM" id="MobiDB-lite"/>
    </source>
</evidence>
<reference evidence="3 4" key="1">
    <citation type="submission" date="2024-09" db="EMBL/GenBank/DDBJ databases">
        <authorList>
            <person name="Sun Q."/>
            <person name="Mori K."/>
        </authorList>
    </citation>
    <scope>NUCLEOTIDE SEQUENCE [LARGE SCALE GENOMIC DNA]</scope>
    <source>
        <strain evidence="3 4">JCM 3143</strain>
    </source>
</reference>
<gene>
    <name evidence="3" type="ORF">ACFFSA_50610</name>
</gene>
<dbReference type="InterPro" id="IPR001646">
    <property type="entry name" value="5peptide_repeat"/>
</dbReference>
<protein>
    <submittedName>
        <fullName evidence="3">Pentapeptide repeat-containing protein</fullName>
    </submittedName>
</protein>
<accession>A0ABV5SI41</accession>
<sequence>MGFLLRPSKSPARPPELRPPRSMWWWALPAALLIGVAAWGTTSWLLQDLDKLPVAEQVSARIEAVRTALAAAAGVGAAVTLLLAVRRQRHQELAAAHTTHDATERRVTELYTKAAEQLGNDQAPVRLAGLYALERLAQDTPALRQTIVDVICAYLRMPYTPASGRTETPESAVPRAAVAGISTPPAGRDPREERQVRLTAQRILAAHLRYQASPPKSRWRPARAKPNPQHWPGIRLDLTGATLIDLDLSCCRIGDAQFDGATFDGVARFDETAFTSTAWFSEAHFTGAAWFAKTTFATIAWFNKAIFDSAARFDEVGFNGDVGWADVTFNADATFSDASFTGSSWFGETTFNRDAWFAGAAFNGDAWFDETTFNRDAWFNKTTFNRDVMFQKTTFNRSVVFEGATGLDGANLTDVRAAPAEGAQREWPLAWRVKIGADGWHTLRHGADTGEDSGAQRGFGVERST</sequence>
<keyword evidence="2" id="KW-0472">Membrane</keyword>
<proteinExistence type="predicted"/>
<evidence type="ECO:0000256" key="2">
    <source>
        <dbReference type="SAM" id="Phobius"/>
    </source>
</evidence>
<dbReference type="Pfam" id="PF13576">
    <property type="entry name" value="Pentapeptide_3"/>
    <property type="match status" value="2"/>
</dbReference>
<comment type="caution">
    <text evidence="3">The sequence shown here is derived from an EMBL/GenBank/DDBJ whole genome shotgun (WGS) entry which is preliminary data.</text>
</comment>
<keyword evidence="2" id="KW-0812">Transmembrane</keyword>
<dbReference type="Gene3D" id="2.160.20.80">
    <property type="entry name" value="E3 ubiquitin-protein ligase SopA"/>
    <property type="match status" value="1"/>
</dbReference>
<feature type="transmembrane region" description="Helical" evidence="2">
    <location>
        <begin position="23"/>
        <end position="45"/>
    </location>
</feature>
<feature type="transmembrane region" description="Helical" evidence="2">
    <location>
        <begin position="65"/>
        <end position="85"/>
    </location>
</feature>
<dbReference type="RefSeq" id="WP_344999991.1">
    <property type="nucleotide sequence ID" value="NZ_BAAAXV010000009.1"/>
</dbReference>
<feature type="region of interest" description="Disordered" evidence="1">
    <location>
        <begin position="444"/>
        <end position="465"/>
    </location>
</feature>
<keyword evidence="2" id="KW-1133">Transmembrane helix</keyword>
<dbReference type="Proteomes" id="UP001589532">
    <property type="component" value="Unassembled WGS sequence"/>
</dbReference>
<evidence type="ECO:0000313" key="3">
    <source>
        <dbReference type="EMBL" id="MFB9631364.1"/>
    </source>
</evidence>